<dbReference type="PANTHER" id="PTHR48077:SF3">
    <property type="entry name" value="TRYPTOPHAN SYNTHASE"/>
    <property type="match status" value="1"/>
</dbReference>
<dbReference type="HAMAP" id="MF_00133">
    <property type="entry name" value="Trp_synth_beta"/>
    <property type="match status" value="1"/>
</dbReference>
<dbReference type="NCBIfam" id="TIGR00263">
    <property type="entry name" value="trpB"/>
    <property type="match status" value="1"/>
</dbReference>
<evidence type="ECO:0000256" key="5">
    <source>
        <dbReference type="ARBA" id="ARBA00022605"/>
    </source>
</evidence>
<evidence type="ECO:0000256" key="3">
    <source>
        <dbReference type="ARBA" id="ARBA00009982"/>
    </source>
</evidence>
<name>A0ABR6SU89_9LIST</name>
<sequence length="400" mass="43877">MNYNAPDKNGFYGRFGGRFVPETLMKAVKELEEAYQASKTDPAFQKEVNYYLKEYVGRETPLYFAEQLTAYAGGAKIYLKREDLNHTGAHKINNTIGQALLARQMGKQKVVAETGAGQHGVATATVAALFNMECTIFMGEEDVKRQSLNVFRMELLGAKVVSVKAGSRTLKDAVNEALRFWVANVEDTHYIMGSVLGPHPFPEIVRDYQSVIGTEARKQHLEAEGKLPEAIVACVGGGSNAMGLFYPFVEDENVQMYGVEAAGHGLETEFHAATISKGEIGILHGAMMDVLQDENGQIIEAFSISAGLDYPGIGPEHSFFRDMGRAEYHSVTDDEAVEAFQLLCRTEGIIPALESSHAICYAVKLAAKMRPEESMIVCLSGRGDKDVNQLKARLEGETND</sequence>
<comment type="caution">
    <text evidence="13">The sequence shown here is derived from an EMBL/GenBank/DDBJ whole genome shotgun (WGS) entry which is preliminary data.</text>
</comment>
<keyword evidence="14" id="KW-1185">Reference proteome</keyword>
<feature type="domain" description="Tryptophan synthase beta chain-like PALP" evidence="12">
    <location>
        <begin position="57"/>
        <end position="381"/>
    </location>
</feature>
<proteinExistence type="inferred from homology"/>
<dbReference type="RefSeq" id="WP_185395579.1">
    <property type="nucleotide sequence ID" value="NZ_JAASTZ010000004.1"/>
</dbReference>
<evidence type="ECO:0000256" key="7">
    <source>
        <dbReference type="ARBA" id="ARBA00022898"/>
    </source>
</evidence>
<dbReference type="Proteomes" id="UP000587800">
    <property type="component" value="Unassembled WGS sequence"/>
</dbReference>
<dbReference type="GO" id="GO:0004834">
    <property type="term" value="F:tryptophan synthase activity"/>
    <property type="evidence" value="ECO:0007669"/>
    <property type="project" value="UniProtKB-EC"/>
</dbReference>
<comment type="function">
    <text evidence="11">The beta subunit is responsible for the synthesis of L-tryptophan from indole and L-serine.</text>
</comment>
<evidence type="ECO:0000256" key="4">
    <source>
        <dbReference type="ARBA" id="ARBA00011270"/>
    </source>
</evidence>
<evidence type="ECO:0000256" key="8">
    <source>
        <dbReference type="ARBA" id="ARBA00023141"/>
    </source>
</evidence>
<dbReference type="EC" id="4.2.1.20" evidence="11"/>
<dbReference type="PIRSF" id="PIRSF001413">
    <property type="entry name" value="Trp_syn_beta"/>
    <property type="match status" value="1"/>
</dbReference>
<evidence type="ECO:0000256" key="9">
    <source>
        <dbReference type="ARBA" id="ARBA00023239"/>
    </source>
</evidence>
<evidence type="ECO:0000256" key="2">
    <source>
        <dbReference type="ARBA" id="ARBA00004733"/>
    </source>
</evidence>
<keyword evidence="6 11" id="KW-0822">Tryptophan biosynthesis</keyword>
<protein>
    <recommendedName>
        <fullName evidence="11">Tryptophan synthase beta chain</fullName>
        <ecNumber evidence="11">4.2.1.20</ecNumber>
    </recommendedName>
</protein>
<comment type="subunit">
    <text evidence="4 11">Tetramer of two alpha and two beta chains.</text>
</comment>
<dbReference type="PROSITE" id="PS00168">
    <property type="entry name" value="TRP_SYNTHASE_BETA"/>
    <property type="match status" value="1"/>
</dbReference>
<keyword evidence="8 11" id="KW-0057">Aromatic amino acid biosynthesis</keyword>
<dbReference type="SUPFAM" id="SSF53686">
    <property type="entry name" value="Tryptophan synthase beta subunit-like PLP-dependent enzymes"/>
    <property type="match status" value="1"/>
</dbReference>
<dbReference type="InterPro" id="IPR006654">
    <property type="entry name" value="Trp_synth_beta"/>
</dbReference>
<accession>A0ABR6SU89</accession>
<evidence type="ECO:0000313" key="14">
    <source>
        <dbReference type="Proteomes" id="UP000587800"/>
    </source>
</evidence>
<dbReference type="EMBL" id="JAASUB010000005">
    <property type="protein sequence ID" value="MBC1509249.1"/>
    <property type="molecule type" value="Genomic_DNA"/>
</dbReference>
<gene>
    <name evidence="11 13" type="primary">trpB</name>
    <name evidence="13" type="ORF">HCJ59_04960</name>
</gene>
<evidence type="ECO:0000259" key="12">
    <source>
        <dbReference type="Pfam" id="PF00291"/>
    </source>
</evidence>
<dbReference type="CDD" id="cd06446">
    <property type="entry name" value="Trp-synth_B"/>
    <property type="match status" value="1"/>
</dbReference>
<dbReference type="InterPro" id="IPR036052">
    <property type="entry name" value="TrpB-like_PALP_sf"/>
</dbReference>
<dbReference type="Pfam" id="PF00291">
    <property type="entry name" value="PALP"/>
    <property type="match status" value="1"/>
</dbReference>
<dbReference type="PANTHER" id="PTHR48077">
    <property type="entry name" value="TRYPTOPHAN SYNTHASE-RELATED"/>
    <property type="match status" value="1"/>
</dbReference>
<keyword evidence="9 11" id="KW-0456">Lyase</keyword>
<comment type="catalytic activity">
    <reaction evidence="10 11">
        <text>(1S,2R)-1-C-(indol-3-yl)glycerol 3-phosphate + L-serine = D-glyceraldehyde 3-phosphate + L-tryptophan + H2O</text>
        <dbReference type="Rhea" id="RHEA:10532"/>
        <dbReference type="ChEBI" id="CHEBI:15377"/>
        <dbReference type="ChEBI" id="CHEBI:33384"/>
        <dbReference type="ChEBI" id="CHEBI:57912"/>
        <dbReference type="ChEBI" id="CHEBI:58866"/>
        <dbReference type="ChEBI" id="CHEBI:59776"/>
        <dbReference type="EC" id="4.2.1.20"/>
    </reaction>
</comment>
<dbReference type="InterPro" id="IPR006653">
    <property type="entry name" value="Trp_synth_b_CS"/>
</dbReference>
<evidence type="ECO:0000256" key="10">
    <source>
        <dbReference type="ARBA" id="ARBA00049047"/>
    </source>
</evidence>
<comment type="cofactor">
    <cofactor evidence="1 11">
        <name>pyridoxal 5'-phosphate</name>
        <dbReference type="ChEBI" id="CHEBI:597326"/>
    </cofactor>
</comment>
<evidence type="ECO:0000313" key="13">
    <source>
        <dbReference type="EMBL" id="MBC1509249.1"/>
    </source>
</evidence>
<organism evidence="13 14">
    <name type="scientific">Listeria immobilis</name>
    <dbReference type="NCBI Taxonomy" id="2713502"/>
    <lineage>
        <taxon>Bacteria</taxon>
        <taxon>Bacillati</taxon>
        <taxon>Bacillota</taxon>
        <taxon>Bacilli</taxon>
        <taxon>Bacillales</taxon>
        <taxon>Listeriaceae</taxon>
        <taxon>Listeria</taxon>
    </lineage>
</organism>
<comment type="pathway">
    <text evidence="2 11">Amino-acid biosynthesis; L-tryptophan biosynthesis; L-tryptophan from chorismate: step 5/5.</text>
</comment>
<feature type="modified residue" description="N6-(pyridoxal phosphate)lysine" evidence="11">
    <location>
        <position position="91"/>
    </location>
</feature>
<dbReference type="InterPro" id="IPR023026">
    <property type="entry name" value="Trp_synth_beta/beta-like"/>
</dbReference>
<reference evidence="13 14" key="1">
    <citation type="submission" date="2020-03" db="EMBL/GenBank/DDBJ databases">
        <title>Soil Listeria distribution.</title>
        <authorList>
            <person name="Liao J."/>
            <person name="Wiedmann M."/>
        </authorList>
    </citation>
    <scope>NUCLEOTIDE SEQUENCE [LARGE SCALE GENOMIC DNA]</scope>
    <source>
        <strain evidence="13 14">FSL L7-1515</strain>
    </source>
</reference>
<evidence type="ECO:0000256" key="1">
    <source>
        <dbReference type="ARBA" id="ARBA00001933"/>
    </source>
</evidence>
<keyword evidence="5 11" id="KW-0028">Amino-acid biosynthesis</keyword>
<comment type="similarity">
    <text evidence="3 11">Belongs to the TrpB family.</text>
</comment>
<evidence type="ECO:0000256" key="11">
    <source>
        <dbReference type="HAMAP-Rule" id="MF_00133"/>
    </source>
</evidence>
<dbReference type="InterPro" id="IPR001926">
    <property type="entry name" value="TrpB-like_PALP"/>
</dbReference>
<keyword evidence="7 11" id="KW-0663">Pyridoxal phosphate</keyword>
<evidence type="ECO:0000256" key="6">
    <source>
        <dbReference type="ARBA" id="ARBA00022822"/>
    </source>
</evidence>
<dbReference type="Gene3D" id="3.40.50.1100">
    <property type="match status" value="2"/>
</dbReference>